<keyword evidence="5" id="KW-0539">Nucleus</keyword>
<dbReference type="EMBL" id="LGRN01000066">
    <property type="protein sequence ID" value="OJD17480.1"/>
    <property type="molecule type" value="Genomic_DNA"/>
</dbReference>
<feature type="compositionally biased region" description="Low complexity" evidence="7">
    <location>
        <begin position="19"/>
        <end position="37"/>
    </location>
</feature>
<dbReference type="GO" id="GO:0140445">
    <property type="term" value="C:chromosome, telomeric repeat region"/>
    <property type="evidence" value="ECO:0007669"/>
    <property type="project" value="TreeGrafter"/>
</dbReference>
<protein>
    <recommendedName>
        <fullName evidence="8">Telomere-associated protein Rif1 N-terminal domain-containing protein</fullName>
    </recommendedName>
</protein>
<feature type="compositionally biased region" description="Basic and acidic residues" evidence="7">
    <location>
        <begin position="1317"/>
        <end position="1337"/>
    </location>
</feature>
<feature type="compositionally biased region" description="Low complexity" evidence="7">
    <location>
        <begin position="1530"/>
        <end position="1542"/>
    </location>
</feature>
<keyword evidence="4" id="KW-0779">Telomere</keyword>
<feature type="compositionally biased region" description="Polar residues" evidence="7">
    <location>
        <begin position="1470"/>
        <end position="1482"/>
    </location>
</feature>
<reference evidence="9 10" key="1">
    <citation type="submission" date="2015-07" db="EMBL/GenBank/DDBJ databases">
        <title>Emmonsia species relationships and genome sequence.</title>
        <authorList>
            <consortium name="The Broad Institute Genomics Platform"/>
            <person name="Cuomo C.A."/>
            <person name="Munoz J.F."/>
            <person name="Imamovic A."/>
            <person name="Priest M.E."/>
            <person name="Young S."/>
            <person name="Clay O.K."/>
            <person name="McEwen J.G."/>
        </authorList>
    </citation>
    <scope>NUCLEOTIDE SEQUENCE [LARGE SCALE GENOMIC DNA]</scope>
    <source>
        <strain evidence="9 10">UAMH 9510</strain>
    </source>
</reference>
<dbReference type="STRING" id="1447872.A0A1J9PLU2"/>
<dbReference type="PANTHER" id="PTHR22928:SF3">
    <property type="entry name" value="TELOMERE-ASSOCIATED PROTEIN RIF1"/>
    <property type="match status" value="1"/>
</dbReference>
<proteinExistence type="predicted"/>
<evidence type="ECO:0000256" key="3">
    <source>
        <dbReference type="ARBA" id="ARBA00022454"/>
    </source>
</evidence>
<evidence type="ECO:0000313" key="9">
    <source>
        <dbReference type="EMBL" id="OJD17480.1"/>
    </source>
</evidence>
<dbReference type="InterPro" id="IPR016024">
    <property type="entry name" value="ARM-type_fold"/>
</dbReference>
<dbReference type="OrthoDB" id="5399929at2759"/>
<evidence type="ECO:0000256" key="6">
    <source>
        <dbReference type="ARBA" id="ARBA00023306"/>
    </source>
</evidence>
<comment type="subcellular location">
    <subcellularLocation>
        <location evidence="2">Chromosome</location>
        <location evidence="2">Telomere</location>
    </subcellularLocation>
    <subcellularLocation>
        <location evidence="1">Nucleus</location>
    </subcellularLocation>
</comment>
<evidence type="ECO:0000256" key="7">
    <source>
        <dbReference type="SAM" id="MobiDB-lite"/>
    </source>
</evidence>
<feature type="compositionally biased region" description="Basic and acidic residues" evidence="7">
    <location>
        <begin position="1413"/>
        <end position="1427"/>
    </location>
</feature>
<dbReference type="GO" id="GO:0000723">
    <property type="term" value="P:telomere maintenance"/>
    <property type="evidence" value="ECO:0007669"/>
    <property type="project" value="TreeGrafter"/>
</dbReference>
<dbReference type="SUPFAM" id="SSF48371">
    <property type="entry name" value="ARM repeat"/>
    <property type="match status" value="1"/>
</dbReference>
<dbReference type="PANTHER" id="PTHR22928">
    <property type="entry name" value="TELOMERE-ASSOCIATED PROTEIN RIF1"/>
    <property type="match status" value="1"/>
</dbReference>
<feature type="domain" description="Telomere-associated protein Rif1 N-terminal" evidence="8">
    <location>
        <begin position="143"/>
        <end position="515"/>
    </location>
</feature>
<feature type="compositionally biased region" description="Basic and acidic residues" evidence="7">
    <location>
        <begin position="1488"/>
        <end position="1504"/>
    </location>
</feature>
<keyword evidence="6" id="KW-0131">Cell cycle</keyword>
<feature type="compositionally biased region" description="Polar residues" evidence="7">
    <location>
        <begin position="1272"/>
        <end position="1286"/>
    </location>
</feature>
<feature type="region of interest" description="Disordered" evidence="7">
    <location>
        <begin position="1120"/>
        <end position="1178"/>
    </location>
</feature>
<feature type="compositionally biased region" description="Polar residues" evidence="7">
    <location>
        <begin position="1138"/>
        <end position="1148"/>
    </location>
</feature>
<evidence type="ECO:0000256" key="1">
    <source>
        <dbReference type="ARBA" id="ARBA00004123"/>
    </source>
</evidence>
<evidence type="ECO:0000256" key="2">
    <source>
        <dbReference type="ARBA" id="ARBA00004574"/>
    </source>
</evidence>
<comment type="caution">
    <text evidence="9">The sequence shown here is derived from an EMBL/GenBank/DDBJ whole genome shotgun (WGS) entry which is preliminary data.</text>
</comment>
<dbReference type="InterPro" id="IPR022031">
    <property type="entry name" value="Rif1_N"/>
</dbReference>
<evidence type="ECO:0000313" key="10">
    <source>
        <dbReference type="Proteomes" id="UP000182235"/>
    </source>
</evidence>
<sequence>MVDVLSFNALSARPPTPPRSSSFNSAASQSDNQQPPSRRAPVPTPDDGSSPLNLSPFPQSTGSSKRVNFSPLTSYIKPPPFTSSNNPKSRAPLRTLPPSNQCRPSKSILKASYSSPASPLSDEQPYNASDNLPAMLESISKQLAGDSRTSRADAYQQLLGALAAYKNIPDEGALVEIVEKFSQYIRRDICEVSGTYQPLDIKLVRQALNLFAMFIYKPKLSSRLSDDLKSSIIDHSISSLQNHSVPKSVTIEYMRVLSIQRFTPKIMTSNRVTLLLAVLKDITDRVEGKAVVAQRLAIYESLLLLAKPTMASQADLWMDHLITALLHNFKEVRTRAIRFGKLAGLMMCPHATVSSALREVLDVTLENGSPFVLELCGRLAGMIQNPDSGTHVPQIWSIVILLLRSKRWPMDHWPHLKDWLLVIQKCFNCSDLTIKSQALMAWDLFVYSSPPTDTTSIDISKILFRPILSQLERKKSDKQGVLFNRAFTSYHKLLYYAFRPSASHRCLTYYWAVYIATPFSGNLNSDPANNDRLCRILSSLLWNQQPKIWDEDKITINDVTTPGPDDLPRLDCKWIRSRLSIILPVFKSLFMTSAWSDDDLDKSCIGLAWTNLSKALGDASSKEITPSPESMRAIGVILGTLQRTWRTAPLSLNVNGDERNDTFYKRFQFLLTTVISYIGPGPFTDKLLSQISQDNFQTATTPTHHRRPVDNNVRSPILHLLHLITLSPPPLSPSASLSSSKTGLAYFQLLNGIIEMGVQGKASRNAKLETLRQFAELCLEQSANVPDVSLECLASCHYVWQNIAKLTMECLAASPIETEIKNRDDSASNDYENITTILVAGSGFEPVLTEWSKLLDSFSSVVRVEKGETALASVIEALSGAIRSQPLTTTAGCCAALLELAKFPAIQDQLPPPLHPPVNKPPFGHCQIHPYSYSNLIALASRVLKEIYVKITDIDYGCIARFLDSTTKFMDRCPPSFGLAFLGETQISLTYWLTDRDGLLTSRPDVNDSIIVSARALTRSTTKLLQKLAESEDALLRKLSTLITSGLESRHKSTVNHFIKLWNNSFGLEETLAYPDNVETALRRLKPFVHLLLPNFPPTGNSTPDLASLEFLSSQEELTRSETPNKLIDRPSKIYKASSASPAQTTTPVSAAKTRRRKRSTPSTTKVTTPKPRFRHDDSQLQFVPVDFSPALDTAADTQVLTNHQKEIRDRQRVETAKLYPGLRSSTSQLDQDTGVQMPIAKLGDFNNEQSAPPTPTLHLAISTNDEEFVGSSPTPTSKTSVAQPDQMIGSSLSSALDIAGLHSEDPPSSPPQIQTHESRNIEASETKRICEIKDQDIIMNGDLSSPPRSSPTPVSGDSNRRRGVLSSRKNPERKVTRPNNGSNPGTAETSQNPHFSSDFPADHADPATPGRIDVERQPKPSRRDNRVSNAQSDRIDIIPDSFSDDLERQIASQLEQDLELSMDMEVPSRVTQMEQDPSVVTRSMKRKRDDRLSSQRDGAKRVSPDSASPAAVDGVIASKYIASHRENTPTRTDVSPSTRPSRSSRRRGNSMLDSEQAINFSSSTRKSLHSPSQRKSKKRRSLRLSGQSAPPEPLAEHTDQQGARKMCPNSTMIESPTADIQMNDQADPANSEAADLTSTADQDGRSGNAESSGAGILTSLRSVLGSLRSVTFGRPVLREIEDVMFDIKVEAHGAARRHDAPP</sequence>
<feature type="compositionally biased region" description="Basic residues" evidence="7">
    <location>
        <begin position="1567"/>
        <end position="1583"/>
    </location>
</feature>
<keyword evidence="10" id="KW-1185">Reference proteome</keyword>
<dbReference type="GO" id="GO:0005634">
    <property type="term" value="C:nucleus"/>
    <property type="evidence" value="ECO:0007669"/>
    <property type="project" value="UniProtKB-SubCell"/>
</dbReference>
<evidence type="ECO:0000259" key="8">
    <source>
        <dbReference type="Pfam" id="PF12231"/>
    </source>
</evidence>
<dbReference type="VEuPathDB" id="FungiDB:AJ78_02453"/>
<evidence type="ECO:0000256" key="5">
    <source>
        <dbReference type="ARBA" id="ARBA00023242"/>
    </source>
</evidence>
<feature type="region of interest" description="Disordered" evidence="7">
    <location>
        <begin position="1267"/>
        <end position="1286"/>
    </location>
</feature>
<name>A0A1J9PLU2_9EURO</name>
<feature type="compositionally biased region" description="Low complexity" evidence="7">
    <location>
        <begin position="1161"/>
        <end position="1171"/>
    </location>
</feature>
<feature type="compositionally biased region" description="Low complexity" evidence="7">
    <location>
        <begin position="1345"/>
        <end position="1356"/>
    </location>
</feature>
<feature type="compositionally biased region" description="Polar residues" evidence="7">
    <location>
        <begin position="50"/>
        <end position="73"/>
    </location>
</feature>
<dbReference type="Proteomes" id="UP000182235">
    <property type="component" value="Unassembled WGS sequence"/>
</dbReference>
<organism evidence="9 10">
    <name type="scientific">Emergomyces pasteurianus Ep9510</name>
    <dbReference type="NCBI Taxonomy" id="1447872"/>
    <lineage>
        <taxon>Eukaryota</taxon>
        <taxon>Fungi</taxon>
        <taxon>Dikarya</taxon>
        <taxon>Ascomycota</taxon>
        <taxon>Pezizomycotina</taxon>
        <taxon>Eurotiomycetes</taxon>
        <taxon>Eurotiomycetidae</taxon>
        <taxon>Onygenales</taxon>
        <taxon>Ajellomycetaceae</taxon>
        <taxon>Emergomyces</taxon>
    </lineage>
</organism>
<feature type="region of interest" description="Disordered" evidence="7">
    <location>
        <begin position="1300"/>
        <end position="1654"/>
    </location>
</feature>
<dbReference type="Pfam" id="PF12231">
    <property type="entry name" value="Rif1_N"/>
    <property type="match status" value="1"/>
</dbReference>
<accession>A0A1J9PLU2</accession>
<feature type="compositionally biased region" description="Polar residues" evidence="7">
    <location>
        <begin position="1552"/>
        <end position="1566"/>
    </location>
</feature>
<keyword evidence="3" id="KW-0158">Chromosome</keyword>
<feature type="compositionally biased region" description="Polar residues" evidence="7">
    <location>
        <begin position="1378"/>
        <end position="1396"/>
    </location>
</feature>
<gene>
    <name evidence="9" type="ORF">AJ78_02453</name>
</gene>
<evidence type="ECO:0000256" key="4">
    <source>
        <dbReference type="ARBA" id="ARBA00022895"/>
    </source>
</evidence>
<feature type="compositionally biased region" description="Polar residues" evidence="7">
    <location>
        <begin position="1609"/>
        <end position="1625"/>
    </location>
</feature>
<feature type="region of interest" description="Disordered" evidence="7">
    <location>
        <begin position="1"/>
        <end position="106"/>
    </location>
</feature>